<dbReference type="FunFam" id="3.40.50.300:FF:000098">
    <property type="entry name" value="Probable GTP-binding protein EngB"/>
    <property type="match status" value="1"/>
</dbReference>
<dbReference type="GO" id="GO:0005525">
    <property type="term" value="F:GTP binding"/>
    <property type="evidence" value="ECO:0007669"/>
    <property type="project" value="UniProtKB-UniRule"/>
</dbReference>
<dbReference type="InterPro" id="IPR019987">
    <property type="entry name" value="GTP-bd_ribosome_bio_YsxC"/>
</dbReference>
<keyword evidence="8 10" id="KW-0717">Septation</keyword>
<dbReference type="RefSeq" id="WP_062593252.1">
    <property type="nucleotide sequence ID" value="NZ_LQZQ01000049.1"/>
</dbReference>
<evidence type="ECO:0000256" key="2">
    <source>
        <dbReference type="ARBA" id="ARBA00009638"/>
    </source>
</evidence>
<protein>
    <recommendedName>
        <fullName evidence="10">Probable GTP-binding protein EngB</fullName>
    </recommendedName>
</protein>
<evidence type="ECO:0000256" key="4">
    <source>
        <dbReference type="ARBA" id="ARBA00022723"/>
    </source>
</evidence>
<dbReference type="GO" id="GO:0000917">
    <property type="term" value="P:division septum assembly"/>
    <property type="evidence" value="ECO:0007669"/>
    <property type="project" value="UniProtKB-KW"/>
</dbReference>
<dbReference type="OrthoDB" id="9804921at2"/>
<evidence type="ECO:0000256" key="9">
    <source>
        <dbReference type="ARBA" id="ARBA00023306"/>
    </source>
</evidence>
<dbReference type="CDD" id="cd01876">
    <property type="entry name" value="YihA_EngB"/>
    <property type="match status" value="1"/>
</dbReference>
<dbReference type="PANTHER" id="PTHR11649:SF13">
    <property type="entry name" value="ENGB-TYPE G DOMAIN-CONTAINING PROTEIN"/>
    <property type="match status" value="1"/>
</dbReference>
<evidence type="ECO:0000256" key="8">
    <source>
        <dbReference type="ARBA" id="ARBA00023210"/>
    </source>
</evidence>
<comment type="function">
    <text evidence="10">Necessary for normal cell division and for the maintenance of normal septation.</text>
</comment>
<organism evidence="12 13">
    <name type="scientific">Roseivirga ehrenbergii (strain DSM 102268 / JCM 13514 / KCTC 12282 / NCIMB 14502 / KMM 6017)</name>
    <dbReference type="NCBI Taxonomy" id="279360"/>
    <lineage>
        <taxon>Bacteria</taxon>
        <taxon>Pseudomonadati</taxon>
        <taxon>Bacteroidota</taxon>
        <taxon>Cytophagia</taxon>
        <taxon>Cytophagales</taxon>
        <taxon>Roseivirgaceae</taxon>
        <taxon>Roseivirga</taxon>
    </lineage>
</organism>
<comment type="caution">
    <text evidence="12">The sequence shown here is derived from an EMBL/GenBank/DDBJ whole genome shotgun (WGS) entry which is preliminary data.</text>
</comment>
<comment type="similarity">
    <text evidence="2 10">Belongs to the TRAFAC class TrmE-Era-EngA-EngB-Septin-like GTPase superfamily. EngB GTPase family.</text>
</comment>
<name>A0A150X0F7_ROSEK</name>
<evidence type="ECO:0000256" key="5">
    <source>
        <dbReference type="ARBA" id="ARBA00022741"/>
    </source>
</evidence>
<proteinExistence type="inferred from homology"/>
<dbReference type="InterPro" id="IPR030393">
    <property type="entry name" value="G_ENGB_dom"/>
</dbReference>
<dbReference type="Pfam" id="PF01926">
    <property type="entry name" value="MMR_HSR1"/>
    <property type="match status" value="1"/>
</dbReference>
<evidence type="ECO:0000256" key="7">
    <source>
        <dbReference type="ARBA" id="ARBA00023134"/>
    </source>
</evidence>
<evidence type="ECO:0000256" key="10">
    <source>
        <dbReference type="HAMAP-Rule" id="MF_00321"/>
    </source>
</evidence>
<keyword evidence="9 10" id="KW-0131">Cell cycle</keyword>
<dbReference type="InterPro" id="IPR027417">
    <property type="entry name" value="P-loop_NTPase"/>
</dbReference>
<evidence type="ECO:0000259" key="11">
    <source>
        <dbReference type="PROSITE" id="PS51706"/>
    </source>
</evidence>
<dbReference type="GO" id="GO:0046872">
    <property type="term" value="F:metal ion binding"/>
    <property type="evidence" value="ECO:0007669"/>
    <property type="project" value="UniProtKB-KW"/>
</dbReference>
<dbReference type="EMBL" id="LQZQ01000049">
    <property type="protein sequence ID" value="KYG72208.1"/>
    <property type="molecule type" value="Genomic_DNA"/>
</dbReference>
<sequence length="196" mass="22347">MFENASFVISNTDHNLCPKPDKPEFAFIGRSNVGKSSLINMLTQKKNLAKTSGRPGKTQLINHFIVDDQWYLVDLPGYGYAKTSKSNRVAWSIMIEKYLLERENLQMVFVLIDSRLEPQKIDIEFVTWLGESGIPLGLIFTKADKQSINKTQQSIARFRKVMKQTWEELPVMFVSSAETGLGREEIAEYIHAVLTT</sequence>
<keyword evidence="3 10" id="KW-0132">Cell division</keyword>
<feature type="domain" description="EngB-type G" evidence="11">
    <location>
        <begin position="21"/>
        <end position="196"/>
    </location>
</feature>
<keyword evidence="4" id="KW-0479">Metal-binding</keyword>
<keyword evidence="5 10" id="KW-0547">Nucleotide-binding</keyword>
<dbReference type="STRING" id="279360.MB14_09205"/>
<dbReference type="PROSITE" id="PS51706">
    <property type="entry name" value="G_ENGB"/>
    <property type="match status" value="1"/>
</dbReference>
<dbReference type="NCBIfam" id="TIGR03598">
    <property type="entry name" value="GTPase_YsxC"/>
    <property type="match status" value="1"/>
</dbReference>
<keyword evidence="13" id="KW-1185">Reference proteome</keyword>
<dbReference type="Proteomes" id="UP000075583">
    <property type="component" value="Unassembled WGS sequence"/>
</dbReference>
<gene>
    <name evidence="10" type="primary">engB</name>
    <name evidence="12" type="ORF">MB14_09205</name>
</gene>
<dbReference type="HAMAP" id="MF_00321">
    <property type="entry name" value="GTPase_EngB"/>
    <property type="match status" value="1"/>
</dbReference>
<comment type="cofactor">
    <cofactor evidence="1">
        <name>Mg(2+)</name>
        <dbReference type="ChEBI" id="CHEBI:18420"/>
    </cofactor>
</comment>
<dbReference type="Gene3D" id="3.40.50.300">
    <property type="entry name" value="P-loop containing nucleotide triphosphate hydrolases"/>
    <property type="match status" value="1"/>
</dbReference>
<evidence type="ECO:0000313" key="12">
    <source>
        <dbReference type="EMBL" id="KYG72208.1"/>
    </source>
</evidence>
<dbReference type="PANTHER" id="PTHR11649">
    <property type="entry name" value="MSS1/TRME-RELATED GTP-BINDING PROTEIN"/>
    <property type="match status" value="1"/>
</dbReference>
<keyword evidence="6" id="KW-0460">Magnesium</keyword>
<evidence type="ECO:0000256" key="3">
    <source>
        <dbReference type="ARBA" id="ARBA00022618"/>
    </source>
</evidence>
<dbReference type="AlphaFoldDB" id="A0A150X0F7"/>
<dbReference type="SUPFAM" id="SSF52540">
    <property type="entry name" value="P-loop containing nucleoside triphosphate hydrolases"/>
    <property type="match status" value="1"/>
</dbReference>
<dbReference type="InterPro" id="IPR006073">
    <property type="entry name" value="GTP-bd"/>
</dbReference>
<accession>A0A150X0F7</accession>
<evidence type="ECO:0000313" key="13">
    <source>
        <dbReference type="Proteomes" id="UP000075583"/>
    </source>
</evidence>
<reference evidence="12" key="1">
    <citation type="submission" date="2016-01" db="EMBL/GenBank/DDBJ databases">
        <title>Genome sequencing of Roseivirga ehrenbergii KMM 6017.</title>
        <authorList>
            <person name="Selvaratnam C."/>
            <person name="Thevarajoo S."/>
            <person name="Goh K.M."/>
            <person name="Ee R."/>
            <person name="Chan K.-G."/>
            <person name="Chong C.S."/>
        </authorList>
    </citation>
    <scope>NUCLEOTIDE SEQUENCE [LARGE SCALE GENOMIC DNA]</scope>
    <source>
        <strain evidence="12">KMM 6017</strain>
    </source>
</reference>
<keyword evidence="7 10" id="KW-0342">GTP-binding</keyword>
<evidence type="ECO:0000256" key="1">
    <source>
        <dbReference type="ARBA" id="ARBA00001946"/>
    </source>
</evidence>
<evidence type="ECO:0000256" key="6">
    <source>
        <dbReference type="ARBA" id="ARBA00022842"/>
    </source>
</evidence>